<dbReference type="GO" id="GO:0004673">
    <property type="term" value="F:protein histidine kinase activity"/>
    <property type="evidence" value="ECO:0007669"/>
    <property type="project" value="UniProtKB-EC"/>
</dbReference>
<dbReference type="Proteomes" id="UP000003973">
    <property type="component" value="Unassembled WGS sequence"/>
</dbReference>
<dbReference type="NCBIfam" id="TIGR00229">
    <property type="entry name" value="sensory_box"/>
    <property type="match status" value="1"/>
</dbReference>
<dbReference type="InterPro" id="IPR000700">
    <property type="entry name" value="PAS-assoc_C"/>
</dbReference>
<evidence type="ECO:0000313" key="9">
    <source>
        <dbReference type="Proteomes" id="UP000003973"/>
    </source>
</evidence>
<evidence type="ECO:0000256" key="4">
    <source>
        <dbReference type="ARBA" id="ARBA00022679"/>
    </source>
</evidence>
<comment type="caution">
    <text evidence="8">The sequence shown here is derived from an EMBL/GenBank/DDBJ whole genome shotgun (WGS) entry which is preliminary data.</text>
</comment>
<dbReference type="HOGENOM" id="CLU_1164946_0_0_4"/>
<accession>C3X3X6</accession>
<dbReference type="RefSeq" id="WP_005877239.1">
    <property type="nucleotide sequence ID" value="NZ_CABMNL010000001.1"/>
</dbReference>
<keyword evidence="5" id="KW-0418">Kinase</keyword>
<keyword evidence="4" id="KW-0808">Transferase</keyword>
<evidence type="ECO:0000259" key="7">
    <source>
        <dbReference type="PROSITE" id="PS50113"/>
    </source>
</evidence>
<evidence type="ECO:0000256" key="3">
    <source>
        <dbReference type="ARBA" id="ARBA00022553"/>
    </source>
</evidence>
<organism evidence="8 9">
    <name type="scientific">Oxalobacter paraformigenes</name>
    <dbReference type="NCBI Taxonomy" id="556268"/>
    <lineage>
        <taxon>Bacteria</taxon>
        <taxon>Pseudomonadati</taxon>
        <taxon>Pseudomonadota</taxon>
        <taxon>Betaproteobacteria</taxon>
        <taxon>Burkholderiales</taxon>
        <taxon>Oxalobacteraceae</taxon>
        <taxon>Oxalobacter</taxon>
    </lineage>
</organism>
<dbReference type="eggNOG" id="COG2202">
    <property type="taxonomic scope" value="Bacteria"/>
</dbReference>
<name>C3X3X6_9BURK</name>
<protein>
    <recommendedName>
        <fullName evidence="2">histidine kinase</fullName>
        <ecNumber evidence="2">2.7.13.3</ecNumber>
    </recommendedName>
</protein>
<evidence type="ECO:0000256" key="2">
    <source>
        <dbReference type="ARBA" id="ARBA00012438"/>
    </source>
</evidence>
<feature type="domain" description="PAC" evidence="7">
    <location>
        <begin position="145"/>
        <end position="198"/>
    </location>
</feature>
<dbReference type="SMART" id="SM00091">
    <property type="entry name" value="PAS"/>
    <property type="match status" value="1"/>
</dbReference>
<dbReference type="EC" id="2.7.13.3" evidence="2"/>
<dbReference type="PROSITE" id="PS50112">
    <property type="entry name" value="PAS"/>
    <property type="match status" value="1"/>
</dbReference>
<evidence type="ECO:0000259" key="6">
    <source>
        <dbReference type="PROSITE" id="PS50112"/>
    </source>
</evidence>
<keyword evidence="9" id="KW-1185">Reference proteome</keyword>
<comment type="catalytic activity">
    <reaction evidence="1">
        <text>ATP + protein L-histidine = ADP + protein N-phospho-L-histidine.</text>
        <dbReference type="EC" id="2.7.13.3"/>
    </reaction>
</comment>
<proteinExistence type="predicted"/>
<dbReference type="PANTHER" id="PTHR43304:SF1">
    <property type="entry name" value="PAC DOMAIN-CONTAINING PROTEIN"/>
    <property type="match status" value="1"/>
</dbReference>
<keyword evidence="3" id="KW-0597">Phosphoprotein</keyword>
<dbReference type="InterPro" id="IPR000014">
    <property type="entry name" value="PAS"/>
</dbReference>
<dbReference type="EMBL" id="ACDP02000011">
    <property type="protein sequence ID" value="EEO27912.1"/>
    <property type="molecule type" value="Genomic_DNA"/>
</dbReference>
<dbReference type="PROSITE" id="PS50113">
    <property type="entry name" value="PAC"/>
    <property type="match status" value="1"/>
</dbReference>
<dbReference type="PANTHER" id="PTHR43304">
    <property type="entry name" value="PHYTOCHROME-LIKE PROTEIN CPH1"/>
    <property type="match status" value="1"/>
</dbReference>
<dbReference type="Gene3D" id="3.30.450.20">
    <property type="entry name" value="PAS domain"/>
    <property type="match status" value="2"/>
</dbReference>
<gene>
    <name evidence="8" type="ORF">OFAG_01065</name>
</gene>
<feature type="domain" description="PAS" evidence="6">
    <location>
        <begin position="67"/>
        <end position="139"/>
    </location>
</feature>
<dbReference type="InterPro" id="IPR035965">
    <property type="entry name" value="PAS-like_dom_sf"/>
</dbReference>
<dbReference type="InterPro" id="IPR052162">
    <property type="entry name" value="Sensor_kinase/Photoreceptor"/>
</dbReference>
<dbReference type="SUPFAM" id="SSF55785">
    <property type="entry name" value="PYP-like sensor domain (PAS domain)"/>
    <property type="match status" value="1"/>
</dbReference>
<dbReference type="InterPro" id="IPR013655">
    <property type="entry name" value="PAS_fold_3"/>
</dbReference>
<dbReference type="AlphaFoldDB" id="C3X3X6"/>
<dbReference type="Pfam" id="PF08447">
    <property type="entry name" value="PAS_3"/>
    <property type="match status" value="1"/>
</dbReference>
<dbReference type="InterPro" id="IPR001610">
    <property type="entry name" value="PAC"/>
</dbReference>
<evidence type="ECO:0000256" key="1">
    <source>
        <dbReference type="ARBA" id="ARBA00000085"/>
    </source>
</evidence>
<sequence>MQIIETPDAGESFETRFRLKTAKGDYLRLLSRGFVVCRDGDGRAIRLVGIHIGTETPESIVRKLAVAHDRMRFALEAARDGIRDWTPATGEVYFSSRYIAMCGYTPDEFPQRVESWIERVHPDDLNATVQKQFEFIESPELGDMFECIYRFRTASGDYKWILGRGKATRRDKNGKAERIVGLHTDITKLRHTQESLAHLINHDTLTGLYSRFHFDEQLAAVTAQNSIPPVSSTATWTA</sequence>
<evidence type="ECO:0000313" key="8">
    <source>
        <dbReference type="EMBL" id="EEO27912.1"/>
    </source>
</evidence>
<evidence type="ECO:0000256" key="5">
    <source>
        <dbReference type="ARBA" id="ARBA00022777"/>
    </source>
</evidence>
<dbReference type="CDD" id="cd00130">
    <property type="entry name" value="PAS"/>
    <property type="match status" value="1"/>
</dbReference>
<dbReference type="SMART" id="SM00086">
    <property type="entry name" value="PAC"/>
    <property type="match status" value="2"/>
</dbReference>
<reference evidence="8" key="1">
    <citation type="submission" date="2011-10" db="EMBL/GenBank/DDBJ databases">
        <title>The Genome Sequence of Oxalobacter formigenes HOxBLS.</title>
        <authorList>
            <consortium name="The Broad Institute Genome Sequencing Platform"/>
            <person name="Earl A."/>
            <person name="Ward D."/>
            <person name="Feldgarden M."/>
            <person name="Gevers D."/>
            <person name="Allison M.J."/>
            <person name="Humphrey S."/>
            <person name="Young S.K."/>
            <person name="Zeng Q."/>
            <person name="Gargeya S."/>
            <person name="Fitzgerald M."/>
            <person name="Haas B."/>
            <person name="Abouelleil A."/>
            <person name="Alvarado L."/>
            <person name="Arachchi H.M."/>
            <person name="Berlin A."/>
            <person name="Brown A."/>
            <person name="Chapman S.B."/>
            <person name="Chen Z."/>
            <person name="Dunbar C."/>
            <person name="Freedman E."/>
            <person name="Gearin G."/>
            <person name="Goldberg J."/>
            <person name="Griggs A."/>
            <person name="Gujja S."/>
            <person name="Heiman D."/>
            <person name="Howarth C."/>
            <person name="Larson L."/>
            <person name="Lui A."/>
            <person name="MacDonald P.J.P."/>
            <person name="Montmayeur A."/>
            <person name="Murphy C."/>
            <person name="Neiman D."/>
            <person name="Pearson M."/>
            <person name="Priest M."/>
            <person name="Roberts A."/>
            <person name="Saif S."/>
            <person name="Shea T."/>
            <person name="Shenoy N."/>
            <person name="Sisk P."/>
            <person name="Stolte C."/>
            <person name="Sykes S."/>
            <person name="Wortman J."/>
            <person name="Nusbaum C."/>
            <person name="Birren B."/>
        </authorList>
    </citation>
    <scope>NUCLEOTIDE SEQUENCE [LARGE SCALE GENOMIC DNA]</scope>
    <source>
        <strain evidence="8">HOxBLS</strain>
    </source>
</reference>